<dbReference type="GO" id="GO:0004830">
    <property type="term" value="F:tryptophan-tRNA ligase activity"/>
    <property type="evidence" value="ECO:0007669"/>
    <property type="project" value="UniProtKB-EC"/>
</dbReference>
<evidence type="ECO:0000256" key="6">
    <source>
        <dbReference type="ARBA" id="ARBA00022917"/>
    </source>
</evidence>
<evidence type="ECO:0000313" key="11">
    <source>
        <dbReference type="Proteomes" id="UP001255856"/>
    </source>
</evidence>
<proteinExistence type="inferred from homology"/>
<evidence type="ECO:0000313" key="10">
    <source>
        <dbReference type="EMBL" id="KAK2079742.1"/>
    </source>
</evidence>
<protein>
    <recommendedName>
        <fullName evidence="2">tryptophan--tRNA ligase</fullName>
        <ecNumber evidence="2">6.1.1.2</ecNumber>
    </recommendedName>
    <alternativeName>
        <fullName evidence="8">Tryptophanyl-tRNA synthetase</fullName>
    </alternativeName>
</protein>
<dbReference type="SUPFAM" id="SSF52374">
    <property type="entry name" value="Nucleotidylyl transferase"/>
    <property type="match status" value="1"/>
</dbReference>
<keyword evidence="11" id="KW-1185">Reference proteome</keyword>
<name>A0AAD9MJE0_PROWI</name>
<keyword evidence="5 9" id="KW-0067">ATP-binding</keyword>
<dbReference type="CDD" id="cd00806">
    <property type="entry name" value="TrpRS_core"/>
    <property type="match status" value="1"/>
</dbReference>
<dbReference type="Pfam" id="PF00579">
    <property type="entry name" value="tRNA-synt_1b"/>
    <property type="match status" value="1"/>
</dbReference>
<sequence length="277" mass="30366">MASLPFLVCRPTGNLHLGNYLGAVKEWSLLQHDYDAFFCVVDMHAITVAHDPAHLRDATRSVAATYLAAGIDPGSSTIFVQSHVPAHSELTWLLSCATPLGWLRKMVQFKEKSQKTGFEEASTGILTYPADLVPVGEDQRQHLELTRDIVIRMNRLYGGNKAKRLGCSHGRLFTMPEASIPVAGARCMSLQDGTKKMSKSAESDFSRINLSDDPDLIRQKIQRAKTDSFATVAGDPGVRRPEAENLLGIYRSITGKSQVSACLLIVAGKRCDRILLG</sequence>
<reference evidence="10" key="1">
    <citation type="submission" date="2021-01" db="EMBL/GenBank/DDBJ databases">
        <authorList>
            <person name="Eckstrom K.M.E."/>
        </authorList>
    </citation>
    <scope>NUCLEOTIDE SEQUENCE</scope>
    <source>
        <strain evidence="10">UVCC 0001</strain>
    </source>
</reference>
<dbReference type="GO" id="GO:0009507">
    <property type="term" value="C:chloroplast"/>
    <property type="evidence" value="ECO:0007669"/>
    <property type="project" value="TreeGrafter"/>
</dbReference>
<dbReference type="Gene3D" id="3.40.50.620">
    <property type="entry name" value="HUPs"/>
    <property type="match status" value="1"/>
</dbReference>
<evidence type="ECO:0000256" key="8">
    <source>
        <dbReference type="ARBA" id="ARBA00030268"/>
    </source>
</evidence>
<dbReference type="GO" id="GO:0009791">
    <property type="term" value="P:post-embryonic development"/>
    <property type="evidence" value="ECO:0007669"/>
    <property type="project" value="UniProtKB-ARBA"/>
</dbReference>
<evidence type="ECO:0000256" key="5">
    <source>
        <dbReference type="ARBA" id="ARBA00022840"/>
    </source>
</evidence>
<dbReference type="Proteomes" id="UP001255856">
    <property type="component" value="Unassembled WGS sequence"/>
</dbReference>
<keyword evidence="3 9" id="KW-0436">Ligase</keyword>
<dbReference type="GO" id="GO:0048608">
    <property type="term" value="P:reproductive structure development"/>
    <property type="evidence" value="ECO:0007669"/>
    <property type="project" value="UniProtKB-ARBA"/>
</dbReference>
<evidence type="ECO:0000256" key="7">
    <source>
        <dbReference type="ARBA" id="ARBA00023146"/>
    </source>
</evidence>
<dbReference type="EMBL" id="JASFZW010000002">
    <property type="protein sequence ID" value="KAK2079742.1"/>
    <property type="molecule type" value="Genomic_DNA"/>
</dbReference>
<dbReference type="PANTHER" id="PTHR43766:SF1">
    <property type="entry name" value="TRYPTOPHAN--TRNA LIGASE, MITOCHONDRIAL"/>
    <property type="match status" value="1"/>
</dbReference>
<dbReference type="InterPro" id="IPR002306">
    <property type="entry name" value="Trp-tRNA-ligase"/>
</dbReference>
<dbReference type="PANTHER" id="PTHR43766">
    <property type="entry name" value="TRYPTOPHAN--TRNA LIGASE, MITOCHONDRIAL"/>
    <property type="match status" value="1"/>
</dbReference>
<evidence type="ECO:0000256" key="4">
    <source>
        <dbReference type="ARBA" id="ARBA00022741"/>
    </source>
</evidence>
<evidence type="ECO:0000256" key="3">
    <source>
        <dbReference type="ARBA" id="ARBA00022598"/>
    </source>
</evidence>
<dbReference type="NCBIfam" id="TIGR00233">
    <property type="entry name" value="trpS"/>
    <property type="match status" value="1"/>
</dbReference>
<dbReference type="GO" id="GO:0005739">
    <property type="term" value="C:mitochondrion"/>
    <property type="evidence" value="ECO:0007669"/>
    <property type="project" value="TreeGrafter"/>
</dbReference>
<dbReference type="EC" id="6.1.1.2" evidence="2"/>
<dbReference type="InterPro" id="IPR002305">
    <property type="entry name" value="aa-tRNA-synth_Ic"/>
</dbReference>
<dbReference type="PROSITE" id="PS00178">
    <property type="entry name" value="AA_TRNA_LIGASE_I"/>
    <property type="match status" value="1"/>
</dbReference>
<gene>
    <name evidence="10" type="ORF">QBZ16_002137</name>
</gene>
<evidence type="ECO:0000256" key="1">
    <source>
        <dbReference type="ARBA" id="ARBA00005594"/>
    </source>
</evidence>
<evidence type="ECO:0000256" key="9">
    <source>
        <dbReference type="RuleBase" id="RU363036"/>
    </source>
</evidence>
<keyword evidence="4 9" id="KW-0547">Nucleotide-binding</keyword>
<dbReference type="InterPro" id="IPR001412">
    <property type="entry name" value="aa-tRNA-synth_I_CS"/>
</dbReference>
<organism evidence="10 11">
    <name type="scientific">Prototheca wickerhamii</name>
    <dbReference type="NCBI Taxonomy" id="3111"/>
    <lineage>
        <taxon>Eukaryota</taxon>
        <taxon>Viridiplantae</taxon>
        <taxon>Chlorophyta</taxon>
        <taxon>core chlorophytes</taxon>
        <taxon>Trebouxiophyceae</taxon>
        <taxon>Chlorellales</taxon>
        <taxon>Chlorellaceae</taxon>
        <taxon>Prototheca</taxon>
    </lineage>
</organism>
<evidence type="ECO:0000256" key="2">
    <source>
        <dbReference type="ARBA" id="ARBA00013161"/>
    </source>
</evidence>
<comment type="caution">
    <text evidence="10">The sequence shown here is derived from an EMBL/GenBank/DDBJ whole genome shotgun (WGS) entry which is preliminary data.</text>
</comment>
<comment type="similarity">
    <text evidence="1 9">Belongs to the class-I aminoacyl-tRNA synthetase family.</text>
</comment>
<dbReference type="GO" id="GO:0006436">
    <property type="term" value="P:tryptophanyl-tRNA aminoacylation"/>
    <property type="evidence" value="ECO:0007669"/>
    <property type="project" value="InterPro"/>
</dbReference>
<dbReference type="PRINTS" id="PR01039">
    <property type="entry name" value="TRNASYNTHTRP"/>
</dbReference>
<accession>A0AAD9MJE0</accession>
<dbReference type="InterPro" id="IPR014729">
    <property type="entry name" value="Rossmann-like_a/b/a_fold"/>
</dbReference>
<dbReference type="GO" id="GO:0005524">
    <property type="term" value="F:ATP binding"/>
    <property type="evidence" value="ECO:0007669"/>
    <property type="project" value="UniProtKB-KW"/>
</dbReference>
<dbReference type="InterPro" id="IPR050203">
    <property type="entry name" value="Trp-tRNA_synthetase"/>
</dbReference>
<keyword evidence="7 9" id="KW-0030">Aminoacyl-tRNA synthetase</keyword>
<keyword evidence="6 9" id="KW-0648">Protein biosynthesis</keyword>
<dbReference type="AlphaFoldDB" id="A0AAD9MJE0"/>